<dbReference type="EMBL" id="GL379812">
    <property type="protein sequence ID" value="EGT44086.1"/>
    <property type="molecule type" value="Genomic_DNA"/>
</dbReference>
<keyword evidence="1" id="KW-0732">Signal</keyword>
<evidence type="ECO:0000313" key="4">
    <source>
        <dbReference type="Proteomes" id="UP000008068"/>
    </source>
</evidence>
<sequence length="654" mass="73471">MLKVLIVIALTLCDEVTAEVNDDEYDYYYDDGPKVEDFFIQKECDPNCVFDGVSLTAARLKDFPKSCTTVCSLIGIFNGCDATEDELTAAFANMKHLIGSLSVSNVNYKSLKFLAGLETIETDNMGVNIALNPLMTEVGLTNLTTVTAPRLLVGSNPNMKTLNIPNLKNIAPSTVVSMLMNVGILKSPNLCITTEEMERFLKKTGPGNTTIVVKYCDPIPGGNVCTSPQYGCTRIFGEILIGREPEWKLEMFKTVEYIFGNLQIYEANLTSFDFLPNLKYIANQDKKKPALYINGNTELRNFSFPSLKKILSGSDFTVVVSNSSEELLMDPAVCIGFAKLETEPSKWGPMIDGQTCASKCIFRGDLNSKTIDSFPSTCSRVCSFLKINKDTDVLEERLNKAFKNMTVLLGGLEITYTNYTSGNFLSSLEEIDGFNSIMMHSNNEMTEIEFTNLRYLKCFMMNIYSNNKMERITMRKLVNVTWDTKEDILIFIFSPYPDFCLDTGAAKVFTKIREPSTTNIYARYFCEPKFNERMCRTPRNGCVEIFGDVVVGPFFNMTVMKYVEVIYGSLIIKNSILTNFDDFESLQYIISLNQQMEEMLFDTTTTTASTVATTITTEMSVVSTTTQKSSSNGMANIDFIMKLILFLYHLCQFN</sequence>
<evidence type="ECO:0000259" key="2">
    <source>
        <dbReference type="Pfam" id="PF01030"/>
    </source>
</evidence>
<dbReference type="InterPro" id="IPR036941">
    <property type="entry name" value="Rcpt_L-dom_sf"/>
</dbReference>
<dbReference type="InterPro" id="IPR053079">
    <property type="entry name" value="SPS2_domain"/>
</dbReference>
<organism evidence="4">
    <name type="scientific">Caenorhabditis brenneri</name>
    <name type="common">Nematode worm</name>
    <dbReference type="NCBI Taxonomy" id="135651"/>
    <lineage>
        <taxon>Eukaryota</taxon>
        <taxon>Metazoa</taxon>
        <taxon>Ecdysozoa</taxon>
        <taxon>Nematoda</taxon>
        <taxon>Chromadorea</taxon>
        <taxon>Rhabditida</taxon>
        <taxon>Rhabditina</taxon>
        <taxon>Rhabditomorpha</taxon>
        <taxon>Rhabditoidea</taxon>
        <taxon>Rhabditidae</taxon>
        <taxon>Peloderinae</taxon>
        <taxon>Caenorhabditis</taxon>
    </lineage>
</organism>
<protein>
    <recommendedName>
        <fullName evidence="2">Receptor L-domain domain-containing protein</fullName>
    </recommendedName>
</protein>
<accession>G0MUG2</accession>
<feature type="domain" description="Receptor L-domain" evidence="2">
    <location>
        <begin position="378"/>
        <end position="468"/>
    </location>
</feature>
<dbReference type="HOGENOM" id="CLU_380465_0_0_1"/>
<feature type="signal peptide" evidence="1">
    <location>
        <begin position="1"/>
        <end position="18"/>
    </location>
</feature>
<dbReference type="Gene3D" id="3.80.20.20">
    <property type="entry name" value="Receptor L-domain"/>
    <property type="match status" value="3"/>
</dbReference>
<feature type="chain" id="PRO_5003404133" description="Receptor L-domain domain-containing protein" evidence="1">
    <location>
        <begin position="19"/>
        <end position="654"/>
    </location>
</feature>
<dbReference type="SUPFAM" id="SSF52058">
    <property type="entry name" value="L domain-like"/>
    <property type="match status" value="4"/>
</dbReference>
<evidence type="ECO:0000313" key="3">
    <source>
        <dbReference type="EMBL" id="EGT44086.1"/>
    </source>
</evidence>
<proteinExistence type="predicted"/>
<feature type="domain" description="Receptor L-domain" evidence="2">
    <location>
        <begin position="71"/>
        <end position="159"/>
    </location>
</feature>
<dbReference type="PANTHER" id="PTHR21662">
    <property type="entry name" value="RECEPTOR PROTEIN-TYROSINE KINASE"/>
    <property type="match status" value="1"/>
</dbReference>
<gene>
    <name evidence="3" type="ORF">CAEBREN_10581</name>
</gene>
<dbReference type="InParanoid" id="G0MUG2"/>
<dbReference type="AlphaFoldDB" id="G0MUG2"/>
<name>G0MUG2_CAEBE</name>
<keyword evidence="4" id="KW-1185">Reference proteome</keyword>
<reference evidence="4" key="1">
    <citation type="submission" date="2011-07" db="EMBL/GenBank/DDBJ databases">
        <authorList>
            <consortium name="Caenorhabditis brenneri Sequencing and Analysis Consortium"/>
            <person name="Wilson R.K."/>
        </authorList>
    </citation>
    <scope>NUCLEOTIDE SEQUENCE [LARGE SCALE GENOMIC DNA]</scope>
    <source>
        <strain evidence="4">PB2801</strain>
    </source>
</reference>
<dbReference type="InterPro" id="IPR000494">
    <property type="entry name" value="Rcpt_L-dom"/>
</dbReference>
<feature type="domain" description="Receptor L-domain" evidence="2">
    <location>
        <begin position="231"/>
        <end position="322"/>
    </location>
</feature>
<evidence type="ECO:0000256" key="1">
    <source>
        <dbReference type="SAM" id="SignalP"/>
    </source>
</evidence>
<dbReference type="Proteomes" id="UP000008068">
    <property type="component" value="Unassembled WGS sequence"/>
</dbReference>
<dbReference type="Pfam" id="PF01030">
    <property type="entry name" value="Recep_L_domain"/>
    <property type="match status" value="3"/>
</dbReference>
<dbReference type="PANTHER" id="PTHR21662:SF59">
    <property type="entry name" value="RECEPTOR PROTEIN-TYROSINE KINASE"/>
    <property type="match status" value="1"/>
</dbReference>